<evidence type="ECO:0000313" key="3">
    <source>
        <dbReference type="Proteomes" id="UP000472676"/>
    </source>
</evidence>
<comment type="caution">
    <text evidence="2">The sequence shown here is derived from an EMBL/GenBank/DDBJ whole genome shotgun (WGS) entry which is preliminary data.</text>
</comment>
<accession>A0A6M2BRL5</accession>
<keyword evidence="1" id="KW-1133">Transmembrane helix</keyword>
<dbReference type="Pfam" id="PF04964">
    <property type="entry name" value="Flp_Fap"/>
    <property type="match status" value="1"/>
</dbReference>
<keyword evidence="1" id="KW-0472">Membrane</keyword>
<name>A0A6M2BRL5_9GAMM</name>
<sequence>MLNKVMNFLRDEEGASAVEYALIAGLIAVVLVAAITVLNGGFTTVFGNIANKLTTSST</sequence>
<protein>
    <submittedName>
        <fullName evidence="2">Flp family type IVb pilin</fullName>
    </submittedName>
</protein>
<dbReference type="InterPro" id="IPR007047">
    <property type="entry name" value="Flp_Fap"/>
</dbReference>
<dbReference type="RefSeq" id="WP_166256412.1">
    <property type="nucleotide sequence ID" value="NZ_JAAMOW010000005.1"/>
</dbReference>
<organism evidence="2 3">
    <name type="scientific">Solimonas terrae</name>
    <dbReference type="NCBI Taxonomy" id="1396819"/>
    <lineage>
        <taxon>Bacteria</taxon>
        <taxon>Pseudomonadati</taxon>
        <taxon>Pseudomonadota</taxon>
        <taxon>Gammaproteobacteria</taxon>
        <taxon>Nevskiales</taxon>
        <taxon>Nevskiaceae</taxon>
        <taxon>Solimonas</taxon>
    </lineage>
</organism>
<evidence type="ECO:0000313" key="2">
    <source>
        <dbReference type="EMBL" id="NGY05282.1"/>
    </source>
</evidence>
<keyword evidence="1" id="KW-0812">Transmembrane</keyword>
<dbReference type="AlphaFoldDB" id="A0A6M2BRL5"/>
<gene>
    <name evidence="2" type="ORF">G7Y85_10915</name>
</gene>
<evidence type="ECO:0000256" key="1">
    <source>
        <dbReference type="SAM" id="Phobius"/>
    </source>
</evidence>
<keyword evidence="3" id="KW-1185">Reference proteome</keyword>
<feature type="transmembrane region" description="Helical" evidence="1">
    <location>
        <begin position="20"/>
        <end position="42"/>
    </location>
</feature>
<dbReference type="EMBL" id="JAAMOW010000005">
    <property type="protein sequence ID" value="NGY05282.1"/>
    <property type="molecule type" value="Genomic_DNA"/>
</dbReference>
<dbReference type="Proteomes" id="UP000472676">
    <property type="component" value="Unassembled WGS sequence"/>
</dbReference>
<proteinExistence type="predicted"/>
<reference evidence="2 3" key="1">
    <citation type="journal article" date="2014" name="Int. J. Syst. Evol. Microbiol.">
        <title>Solimonas terrae sp. nov., isolated from soil.</title>
        <authorList>
            <person name="Kim S.J."/>
            <person name="Moon J.Y."/>
            <person name="Weon H.Y."/>
            <person name="Ahn J.H."/>
            <person name="Chen W.M."/>
            <person name="Kwon S.W."/>
        </authorList>
    </citation>
    <scope>NUCLEOTIDE SEQUENCE [LARGE SCALE GENOMIC DNA]</scope>
    <source>
        <strain evidence="2 3">KIS83-12</strain>
    </source>
</reference>